<protein>
    <submittedName>
        <fullName evidence="1">Uncharacterized protein</fullName>
    </submittedName>
</protein>
<evidence type="ECO:0000313" key="1">
    <source>
        <dbReference type="EMBL" id="SVC90424.1"/>
    </source>
</evidence>
<reference evidence="1" key="1">
    <citation type="submission" date="2018-05" db="EMBL/GenBank/DDBJ databases">
        <authorList>
            <person name="Lanie J.A."/>
            <person name="Ng W.-L."/>
            <person name="Kazmierczak K.M."/>
            <person name="Andrzejewski T.M."/>
            <person name="Davidsen T.M."/>
            <person name="Wayne K.J."/>
            <person name="Tettelin H."/>
            <person name="Glass J.I."/>
            <person name="Rusch D."/>
            <person name="Podicherti R."/>
            <person name="Tsui H.-C.T."/>
            <person name="Winkler M.E."/>
        </authorList>
    </citation>
    <scope>NUCLEOTIDE SEQUENCE</scope>
</reference>
<accession>A0A382QY68</accession>
<dbReference type="EMBL" id="UINC01117767">
    <property type="protein sequence ID" value="SVC90424.1"/>
    <property type="molecule type" value="Genomic_DNA"/>
</dbReference>
<dbReference type="AlphaFoldDB" id="A0A382QY68"/>
<organism evidence="1">
    <name type="scientific">marine metagenome</name>
    <dbReference type="NCBI Taxonomy" id="408172"/>
    <lineage>
        <taxon>unclassified sequences</taxon>
        <taxon>metagenomes</taxon>
        <taxon>ecological metagenomes</taxon>
    </lineage>
</organism>
<name>A0A382QY68_9ZZZZ</name>
<proteinExistence type="predicted"/>
<gene>
    <name evidence="1" type="ORF">METZ01_LOCUS343278</name>
</gene>
<sequence>MDVTPGIRKSKDETLYPSFSAQGRINPPKQASTWKPIPRFSAMAAISSIGSITPCGKVTAEAAIAIVRDETAFLIALTSAL</sequence>